<comment type="similarity">
    <text evidence="7">In the C-terminal section; belongs to the homoserine dehydrogenase family.</text>
</comment>
<dbReference type="OrthoDB" id="9799110at2"/>
<dbReference type="GO" id="GO:0004412">
    <property type="term" value="F:homoserine dehydrogenase activity"/>
    <property type="evidence" value="ECO:0007669"/>
    <property type="project" value="UniProtKB-EC"/>
</dbReference>
<dbReference type="Pfam" id="PF00742">
    <property type="entry name" value="Homoserine_dh"/>
    <property type="match status" value="1"/>
</dbReference>
<evidence type="ECO:0000256" key="21">
    <source>
        <dbReference type="ARBA" id="ARBA00023154"/>
    </source>
</evidence>
<dbReference type="InterPro" id="IPR001341">
    <property type="entry name" value="Asp_kinase"/>
</dbReference>
<dbReference type="GO" id="GO:0009088">
    <property type="term" value="P:threonine biosynthetic process"/>
    <property type="evidence" value="ECO:0007669"/>
    <property type="project" value="UniProtKB-UniPathway"/>
</dbReference>
<dbReference type="NCBIfam" id="NF006959">
    <property type="entry name" value="PRK09436.1"/>
    <property type="match status" value="1"/>
</dbReference>
<evidence type="ECO:0000256" key="26">
    <source>
        <dbReference type="ARBA" id="ARBA00048841"/>
    </source>
</evidence>
<keyword evidence="23" id="KW-0511">Multifunctional enzyme</keyword>
<dbReference type="FunFam" id="3.30.2130.10:FF:000001">
    <property type="entry name" value="Bifunctional aspartokinase/homoserine dehydrogenase"/>
    <property type="match status" value="1"/>
</dbReference>
<evidence type="ECO:0000256" key="24">
    <source>
        <dbReference type="ARBA" id="ARBA00044938"/>
    </source>
</evidence>
<dbReference type="GO" id="GO:0009086">
    <property type="term" value="P:methionine biosynthetic process"/>
    <property type="evidence" value="ECO:0007669"/>
    <property type="project" value="UniProtKB-KW"/>
</dbReference>
<comment type="pathway">
    <text evidence="2">Amino-acid biosynthesis; L-lysine biosynthesis via DAP pathway; (S)-tetrahydrodipicolinate from L-aspartate: step 1/4.</text>
</comment>
<evidence type="ECO:0000256" key="8">
    <source>
        <dbReference type="ARBA" id="ARBA00010046"/>
    </source>
</evidence>
<dbReference type="SUPFAM" id="SSF51735">
    <property type="entry name" value="NAD(P)-binding Rossmann-fold domains"/>
    <property type="match status" value="1"/>
</dbReference>
<accession>A0A345UL56</accession>
<dbReference type="InterPro" id="IPR045865">
    <property type="entry name" value="ACT-like_dom_sf"/>
</dbReference>
<sequence>MRVLKFGGSSVATPQRILDVVDIVSKARARNCQAVVFSAFGGVTDQLIAMARQAEAGDEDFARSFQELELRHITTVRELISAANQSQVMGRVKMMLNELEDVLQGIQLVGELTPRTLDFIMSFGERLSNYIISRTLTDRGIPAGFLDTRTVIRTGDQFGKALVDMETTQELLTNHFAAKPDVQIVTGFIGATNTGVTTTLGRGGSDLTASILGACLKAEAIEIWTDVSGIMTADPRKVRKAFPVKHVTYEEAQEMSHFGAKVIYPPTMQPAMARNIPIWIKNTFEPDAEGTLISGEPDQTELPVKGISSIGHVALVRVQGAGMIGVAGVAQRIFGALAKAGINTILISQASSEHSVCFAVSPDQAEKSRQVLLESFAFEVQRGQISDIVVEDNMCVVAVVGENMRSTPGIAGKVFQALGRNGVNVAAIAQGSSELNISVVISRKDEQKALIAVHDAFFLSGLKTANLFFIGVGLIGSTAIDMLLKQRDKLRETLKIDLRIIGMCNSRKMLFDLNGIDENDWKQQLDKKGGPQTLDAFLEHAASLNLPGSIMVDCTSAEEVAARYHGILKNSISIVTPNKKACSGSMARYQALHREALRRDVSLLYETNVGAGLPLIKTLQEMHHTGDTIHSVEGVLSGTLSYLFNEYDGSRPFSQLVGEAREKGFTEPDPRDDLNGMDVARKLLILAREIGLTLELADIQMEPLLPASLFDAPDTEAFLQDLPSVDEAFKARYEEARGAGKKLRYIAKVSAEGARISLQHVDETHPCYGLQSTDNLILIHSDCYSNRPMVVAGPGAGPKVTASGVVGDIIKSALR</sequence>
<dbReference type="GO" id="GO:0046872">
    <property type="term" value="F:metal ion binding"/>
    <property type="evidence" value="ECO:0007669"/>
    <property type="project" value="UniProtKB-KW"/>
</dbReference>
<evidence type="ECO:0000256" key="25">
    <source>
        <dbReference type="ARBA" id="ARBA00048561"/>
    </source>
</evidence>
<evidence type="ECO:0000256" key="22">
    <source>
        <dbReference type="ARBA" id="ARBA00023167"/>
    </source>
</evidence>
<dbReference type="UniPathway" id="UPA00034">
    <property type="reaction ID" value="UER00015"/>
</dbReference>
<dbReference type="InterPro" id="IPR018042">
    <property type="entry name" value="Aspartate_kinase_CS"/>
</dbReference>
<evidence type="ECO:0000256" key="2">
    <source>
        <dbReference type="ARBA" id="ARBA00004766"/>
    </source>
</evidence>
<evidence type="ECO:0000256" key="15">
    <source>
        <dbReference type="ARBA" id="ARBA00022777"/>
    </source>
</evidence>
<dbReference type="InterPro" id="IPR036291">
    <property type="entry name" value="NAD(P)-bd_dom_sf"/>
</dbReference>
<evidence type="ECO:0000256" key="12">
    <source>
        <dbReference type="ARBA" id="ARBA00022697"/>
    </source>
</evidence>
<dbReference type="InterPro" id="IPR054352">
    <property type="entry name" value="ACT_Aspartokinase"/>
</dbReference>
<protein>
    <submittedName>
        <fullName evidence="29">Aspartate kinase</fullName>
        <ecNumber evidence="29">2.7.2.4</ecNumber>
    </submittedName>
</protein>
<dbReference type="GO" id="GO:0009090">
    <property type="term" value="P:homoserine biosynthetic process"/>
    <property type="evidence" value="ECO:0007669"/>
    <property type="project" value="UniProtKB-ARBA"/>
</dbReference>
<dbReference type="PROSITE" id="PS51671">
    <property type="entry name" value="ACT"/>
    <property type="match status" value="1"/>
</dbReference>
<comment type="function">
    <text evidence="24">Bifunctional aspartate kinase and homoserine dehydrogenase that catalyzes the first and the third steps toward the synthesis of lysine, methionine and threonine from aspartate.</text>
</comment>
<keyword evidence="19" id="KW-0520">NAD</keyword>
<evidence type="ECO:0000256" key="4">
    <source>
        <dbReference type="ARBA" id="ARBA00005056"/>
    </source>
</evidence>
<dbReference type="CDD" id="cd04243">
    <property type="entry name" value="AAK_AK-HSDH-like"/>
    <property type="match status" value="1"/>
</dbReference>
<dbReference type="InterPro" id="IPR036393">
    <property type="entry name" value="AceGlu_kinase-like_sf"/>
</dbReference>
<dbReference type="SUPFAM" id="SSF55347">
    <property type="entry name" value="Glyceraldehyde-3-phosphate dehydrogenase-like, C-terminal domain"/>
    <property type="match status" value="1"/>
</dbReference>
<dbReference type="GO" id="GO:0009089">
    <property type="term" value="P:lysine biosynthetic process via diaminopimelate"/>
    <property type="evidence" value="ECO:0007669"/>
    <property type="project" value="UniProtKB-UniPathway"/>
</dbReference>
<comment type="pathway">
    <text evidence="6">Amino-acid biosynthesis; L-threonine biosynthesis; L-threonine from L-aspartate: step 1/5.</text>
</comment>
<comment type="pathway">
    <text evidence="3">Amino-acid biosynthesis; L-methionine biosynthesis via de novo pathway; L-homoserine from L-aspartate: step 1/3.</text>
</comment>
<dbReference type="PROSITE" id="PS01042">
    <property type="entry name" value="HOMOSER_DHGENASE"/>
    <property type="match status" value="1"/>
</dbReference>
<dbReference type="SUPFAM" id="SSF55021">
    <property type="entry name" value="ACT-like"/>
    <property type="match status" value="2"/>
</dbReference>
<evidence type="ECO:0000256" key="5">
    <source>
        <dbReference type="ARBA" id="ARBA00005062"/>
    </source>
</evidence>
<dbReference type="PIRSF" id="PIRSF000727">
    <property type="entry name" value="ThrA"/>
    <property type="match status" value="1"/>
</dbReference>
<dbReference type="AlphaFoldDB" id="A0A345UL56"/>
<reference evidence="29 30" key="1">
    <citation type="submission" date="2018-03" db="EMBL/GenBank/DDBJ databases">
        <title>Phenotypic and genomic properties of Cyclonatronum proteinivorum gen. nov., sp. nov., a haloalkaliphilic bacteroidete from soda lakes possessing Na+-translocating rhodopsin.</title>
        <authorList>
            <person name="Toshchakov S.V."/>
            <person name="Korzhenkov A."/>
            <person name="Samarov N.I."/>
            <person name="Kublanov I.V."/>
            <person name="Muntyan M.S."/>
            <person name="Sorokin D.Y."/>
        </authorList>
    </citation>
    <scope>NUCLEOTIDE SEQUENCE [LARGE SCALE GENOMIC DNA]</scope>
    <source>
        <strain evidence="29 30">Omega</strain>
    </source>
</reference>
<evidence type="ECO:0000259" key="28">
    <source>
        <dbReference type="PROSITE" id="PS51671"/>
    </source>
</evidence>
<dbReference type="Gene3D" id="3.30.2130.10">
    <property type="entry name" value="VC0802-like"/>
    <property type="match status" value="1"/>
</dbReference>
<dbReference type="FunFam" id="3.40.50.720:FF:000083">
    <property type="entry name" value="Bifunctional aspartokinase/homoserine dehydrogenase"/>
    <property type="match status" value="1"/>
</dbReference>
<evidence type="ECO:0000256" key="9">
    <source>
        <dbReference type="ARBA" id="ARBA00011881"/>
    </source>
</evidence>
<dbReference type="Pfam" id="PF22468">
    <property type="entry name" value="ACT_9"/>
    <property type="match status" value="2"/>
</dbReference>
<dbReference type="GO" id="GO:0005524">
    <property type="term" value="F:ATP binding"/>
    <property type="evidence" value="ECO:0007669"/>
    <property type="project" value="UniProtKB-KW"/>
</dbReference>
<dbReference type="InterPro" id="IPR049638">
    <property type="entry name" value="AK-HD"/>
</dbReference>
<dbReference type="InterPro" id="IPR001048">
    <property type="entry name" value="Asp/Glu/Uridylate_kinase"/>
</dbReference>
<keyword evidence="12" id="KW-0791">Threonine biosynthesis</keyword>
<dbReference type="InterPro" id="IPR019811">
    <property type="entry name" value="HDH_CS"/>
</dbReference>
<dbReference type="Pfam" id="PF03447">
    <property type="entry name" value="NAD_binding_3"/>
    <property type="match status" value="1"/>
</dbReference>
<dbReference type="FunFam" id="3.30.360.10:FF:000006">
    <property type="entry name" value="Bifunctional aspartokinase/homoserine dehydrogenase"/>
    <property type="match status" value="1"/>
</dbReference>
<dbReference type="InterPro" id="IPR042199">
    <property type="entry name" value="AsparK_Bifunc_asparK/hSer_DH"/>
</dbReference>
<dbReference type="EC" id="2.7.2.4" evidence="29"/>
<comment type="pathway">
    <text evidence="5">Amino-acid biosynthesis; L-methionine biosynthesis via de novo pathway; L-homoserine from L-aspartate: step 3/3.</text>
</comment>
<dbReference type="Gene3D" id="3.40.1160.10">
    <property type="entry name" value="Acetylglutamate kinase-like"/>
    <property type="match status" value="1"/>
</dbReference>
<keyword evidence="30" id="KW-1185">Reference proteome</keyword>
<dbReference type="EMBL" id="CP027806">
    <property type="protein sequence ID" value="AXJ01208.1"/>
    <property type="molecule type" value="Genomic_DNA"/>
</dbReference>
<dbReference type="RefSeq" id="WP_114984431.1">
    <property type="nucleotide sequence ID" value="NZ_CP027806.1"/>
</dbReference>
<dbReference type="InterPro" id="IPR002912">
    <property type="entry name" value="ACT_dom"/>
</dbReference>
<name>A0A345UL56_9BACT</name>
<comment type="catalytic activity">
    <reaction evidence="26">
        <text>L-homoserine + NADP(+) = L-aspartate 4-semialdehyde + NADPH + H(+)</text>
        <dbReference type="Rhea" id="RHEA:15761"/>
        <dbReference type="ChEBI" id="CHEBI:15378"/>
        <dbReference type="ChEBI" id="CHEBI:57476"/>
        <dbReference type="ChEBI" id="CHEBI:57783"/>
        <dbReference type="ChEBI" id="CHEBI:58349"/>
        <dbReference type="ChEBI" id="CHEBI:537519"/>
        <dbReference type="EC" id="1.1.1.3"/>
    </reaction>
    <physiologicalReaction direction="right-to-left" evidence="26">
        <dbReference type="Rhea" id="RHEA:15763"/>
    </physiologicalReaction>
</comment>
<dbReference type="InterPro" id="IPR005106">
    <property type="entry name" value="Asp/hSer_DH_NAD-bd"/>
</dbReference>
<organism evidence="29 30">
    <name type="scientific">Cyclonatronum proteinivorum</name>
    <dbReference type="NCBI Taxonomy" id="1457365"/>
    <lineage>
        <taxon>Bacteria</taxon>
        <taxon>Pseudomonadati</taxon>
        <taxon>Balneolota</taxon>
        <taxon>Balneolia</taxon>
        <taxon>Balneolales</taxon>
        <taxon>Cyclonatronaceae</taxon>
        <taxon>Cyclonatronum</taxon>
    </lineage>
</organism>
<keyword evidence="10" id="KW-0028">Amino-acid biosynthesis</keyword>
<dbReference type="PANTHER" id="PTHR43070:SF5">
    <property type="entry name" value="HOMOSERINE DEHYDROGENASE"/>
    <property type="match status" value="1"/>
</dbReference>
<comment type="pathway">
    <text evidence="4">Amino-acid biosynthesis; L-threonine biosynthesis; L-threonine from L-aspartate: step 3/5.</text>
</comment>
<feature type="domain" description="ACT" evidence="28">
    <location>
        <begin position="399"/>
        <end position="477"/>
    </location>
</feature>
<dbReference type="Gene3D" id="3.40.50.720">
    <property type="entry name" value="NAD(P)-binding Rossmann-like Domain"/>
    <property type="match status" value="1"/>
</dbReference>
<gene>
    <name evidence="29" type="ORF">CYPRO_1958</name>
</gene>
<evidence type="ECO:0000256" key="6">
    <source>
        <dbReference type="ARBA" id="ARBA00005139"/>
    </source>
</evidence>
<keyword evidence="20" id="KW-0915">Sodium</keyword>
<evidence type="ECO:0000256" key="13">
    <source>
        <dbReference type="ARBA" id="ARBA00022723"/>
    </source>
</evidence>
<dbReference type="PROSITE" id="PS00324">
    <property type="entry name" value="ASPARTOKINASE"/>
    <property type="match status" value="1"/>
</dbReference>
<comment type="similarity">
    <text evidence="8">In the N-terminal section; belongs to the aspartokinase family.</text>
</comment>
<keyword evidence="14" id="KW-0547">Nucleotide-binding</keyword>
<evidence type="ECO:0000256" key="14">
    <source>
        <dbReference type="ARBA" id="ARBA00022741"/>
    </source>
</evidence>
<keyword evidence="22" id="KW-0486">Methionine biosynthesis</keyword>
<keyword evidence="17" id="KW-0521">NADP</keyword>
<dbReference type="Gene3D" id="1.20.120.1320">
    <property type="entry name" value="Aspartokinase, catalytic domain"/>
    <property type="match status" value="1"/>
</dbReference>
<evidence type="ECO:0000256" key="23">
    <source>
        <dbReference type="ARBA" id="ARBA00023268"/>
    </source>
</evidence>
<evidence type="ECO:0000256" key="18">
    <source>
        <dbReference type="ARBA" id="ARBA00023002"/>
    </source>
</evidence>
<dbReference type="PANTHER" id="PTHR43070">
    <property type="match status" value="1"/>
</dbReference>
<evidence type="ECO:0000256" key="7">
    <source>
        <dbReference type="ARBA" id="ARBA00007952"/>
    </source>
</evidence>
<dbReference type="UniPathway" id="UPA00051">
    <property type="reaction ID" value="UER00462"/>
</dbReference>
<keyword evidence="11 29" id="KW-0808">Transferase</keyword>
<evidence type="ECO:0000256" key="19">
    <source>
        <dbReference type="ARBA" id="ARBA00023027"/>
    </source>
</evidence>
<proteinExistence type="inferred from homology"/>
<dbReference type="NCBIfam" id="TIGR00657">
    <property type="entry name" value="asp_kinases"/>
    <property type="match status" value="1"/>
</dbReference>
<dbReference type="Gene3D" id="3.30.360.10">
    <property type="entry name" value="Dihydrodipicolinate Reductase, domain 2"/>
    <property type="match status" value="1"/>
</dbReference>
<evidence type="ECO:0000313" key="29">
    <source>
        <dbReference type="EMBL" id="AXJ01208.1"/>
    </source>
</evidence>
<dbReference type="InterPro" id="IPR001342">
    <property type="entry name" value="HDH_cat"/>
</dbReference>
<comment type="catalytic activity">
    <reaction evidence="25">
        <text>L-aspartate + ATP = 4-phospho-L-aspartate + ADP</text>
        <dbReference type="Rhea" id="RHEA:23776"/>
        <dbReference type="ChEBI" id="CHEBI:29991"/>
        <dbReference type="ChEBI" id="CHEBI:30616"/>
        <dbReference type="ChEBI" id="CHEBI:57535"/>
        <dbReference type="ChEBI" id="CHEBI:456216"/>
        <dbReference type="EC" id="2.7.2.4"/>
    </reaction>
    <physiologicalReaction direction="left-to-right" evidence="25">
        <dbReference type="Rhea" id="RHEA:23777"/>
    </physiologicalReaction>
</comment>
<evidence type="ECO:0000256" key="16">
    <source>
        <dbReference type="ARBA" id="ARBA00022840"/>
    </source>
</evidence>
<evidence type="ECO:0000256" key="11">
    <source>
        <dbReference type="ARBA" id="ARBA00022679"/>
    </source>
</evidence>
<comment type="cofactor">
    <cofactor evidence="1">
        <name>a metal cation</name>
        <dbReference type="ChEBI" id="CHEBI:25213"/>
    </cofactor>
</comment>
<evidence type="ECO:0000256" key="10">
    <source>
        <dbReference type="ARBA" id="ARBA00022605"/>
    </source>
</evidence>
<dbReference type="Pfam" id="PF00696">
    <property type="entry name" value="AA_kinase"/>
    <property type="match status" value="1"/>
</dbReference>
<dbReference type="CDD" id="cd04921">
    <property type="entry name" value="ACT_AKi-HSDH-ThrA-like_1"/>
    <property type="match status" value="1"/>
</dbReference>
<dbReference type="Proteomes" id="UP000254808">
    <property type="component" value="Chromosome"/>
</dbReference>
<dbReference type="InterPro" id="IPR011147">
    <property type="entry name" value="Bifunc_Aspkin/hSer_DH"/>
</dbReference>
<keyword evidence="13" id="KW-0479">Metal-binding</keyword>
<keyword evidence="21" id="KW-0457">Lysine biosynthesis</keyword>
<dbReference type="GO" id="GO:0004072">
    <property type="term" value="F:aspartate kinase activity"/>
    <property type="evidence" value="ECO:0007669"/>
    <property type="project" value="UniProtKB-EC"/>
</dbReference>
<dbReference type="GO" id="GO:0050661">
    <property type="term" value="F:NADP binding"/>
    <property type="evidence" value="ECO:0007669"/>
    <property type="project" value="InterPro"/>
</dbReference>
<dbReference type="SUPFAM" id="SSF53633">
    <property type="entry name" value="Carbamate kinase-like"/>
    <property type="match status" value="1"/>
</dbReference>
<keyword evidence="16" id="KW-0067">ATP-binding</keyword>
<comment type="catalytic activity">
    <reaction evidence="27">
        <text>L-homoserine + NAD(+) = L-aspartate 4-semialdehyde + NADH + H(+)</text>
        <dbReference type="Rhea" id="RHEA:15757"/>
        <dbReference type="ChEBI" id="CHEBI:15378"/>
        <dbReference type="ChEBI" id="CHEBI:57476"/>
        <dbReference type="ChEBI" id="CHEBI:57540"/>
        <dbReference type="ChEBI" id="CHEBI:57945"/>
        <dbReference type="ChEBI" id="CHEBI:537519"/>
        <dbReference type="EC" id="1.1.1.3"/>
    </reaction>
    <physiologicalReaction direction="right-to-left" evidence="27">
        <dbReference type="Rhea" id="RHEA:15759"/>
    </physiologicalReaction>
</comment>
<keyword evidence="15 29" id="KW-0418">Kinase</keyword>
<evidence type="ECO:0000256" key="3">
    <source>
        <dbReference type="ARBA" id="ARBA00004986"/>
    </source>
</evidence>
<evidence type="ECO:0000256" key="20">
    <source>
        <dbReference type="ARBA" id="ARBA00023053"/>
    </source>
</evidence>
<evidence type="ECO:0000256" key="27">
    <source>
        <dbReference type="ARBA" id="ARBA00049031"/>
    </source>
</evidence>
<evidence type="ECO:0000256" key="1">
    <source>
        <dbReference type="ARBA" id="ARBA00001920"/>
    </source>
</evidence>
<dbReference type="KEGG" id="cprv:CYPRO_1958"/>
<dbReference type="UniPathway" id="UPA00050">
    <property type="reaction ID" value="UER00063"/>
</dbReference>
<evidence type="ECO:0000313" key="30">
    <source>
        <dbReference type="Proteomes" id="UP000254808"/>
    </source>
</evidence>
<evidence type="ECO:0000256" key="17">
    <source>
        <dbReference type="ARBA" id="ARBA00022857"/>
    </source>
</evidence>
<comment type="subunit">
    <text evidence="9">Homotetramer.</text>
</comment>
<keyword evidence="18" id="KW-0560">Oxidoreductase</keyword>